<dbReference type="Gramene" id="TuG1812G0700002867.01.T02">
    <property type="protein sequence ID" value="TuG1812G0700002867.01.T02"/>
    <property type="gene ID" value="TuG1812G0700002867.01"/>
</dbReference>
<proteinExistence type="predicted"/>
<reference evidence="2" key="3">
    <citation type="submission" date="2022-06" db="UniProtKB">
        <authorList>
            <consortium name="EnsemblPlants"/>
        </authorList>
    </citation>
    <scope>IDENTIFICATION</scope>
</reference>
<feature type="region of interest" description="Disordered" evidence="1">
    <location>
        <begin position="12"/>
        <end position="33"/>
    </location>
</feature>
<reference evidence="2" key="2">
    <citation type="submission" date="2018-03" db="EMBL/GenBank/DDBJ databases">
        <title>The Triticum urartu genome reveals the dynamic nature of wheat genome evolution.</title>
        <authorList>
            <person name="Ling H."/>
            <person name="Ma B."/>
            <person name="Shi X."/>
            <person name="Liu H."/>
            <person name="Dong L."/>
            <person name="Sun H."/>
            <person name="Cao Y."/>
            <person name="Gao Q."/>
            <person name="Zheng S."/>
            <person name="Li Y."/>
            <person name="Yu Y."/>
            <person name="Du H."/>
            <person name="Qi M."/>
            <person name="Li Y."/>
            <person name="Yu H."/>
            <person name="Cui Y."/>
            <person name="Wang N."/>
            <person name="Chen C."/>
            <person name="Wu H."/>
            <person name="Zhao Y."/>
            <person name="Zhang J."/>
            <person name="Li Y."/>
            <person name="Zhou W."/>
            <person name="Zhang B."/>
            <person name="Hu W."/>
            <person name="Eijk M."/>
            <person name="Tang J."/>
            <person name="Witsenboer H."/>
            <person name="Zhao S."/>
            <person name="Li Z."/>
            <person name="Zhang A."/>
            <person name="Wang D."/>
            <person name="Liang C."/>
        </authorList>
    </citation>
    <scope>NUCLEOTIDE SEQUENCE [LARGE SCALE GENOMIC DNA]</scope>
    <source>
        <strain evidence="2">cv. G1812</strain>
    </source>
</reference>
<evidence type="ECO:0000313" key="3">
    <source>
        <dbReference type="Proteomes" id="UP000015106"/>
    </source>
</evidence>
<dbReference type="Proteomes" id="UP000015106">
    <property type="component" value="Chromosome 7"/>
</dbReference>
<dbReference type="EnsemblPlants" id="TuG1812G0700002867.01.T02">
    <property type="protein sequence ID" value="TuG1812G0700002867.01.T02"/>
    <property type="gene ID" value="TuG1812G0700002867.01"/>
</dbReference>
<evidence type="ECO:0000313" key="2">
    <source>
        <dbReference type="EnsemblPlants" id="TuG1812G0700002867.01.T02"/>
    </source>
</evidence>
<organism evidence="2 3">
    <name type="scientific">Triticum urartu</name>
    <name type="common">Red wild einkorn</name>
    <name type="synonym">Crithodium urartu</name>
    <dbReference type="NCBI Taxonomy" id="4572"/>
    <lineage>
        <taxon>Eukaryota</taxon>
        <taxon>Viridiplantae</taxon>
        <taxon>Streptophyta</taxon>
        <taxon>Embryophyta</taxon>
        <taxon>Tracheophyta</taxon>
        <taxon>Spermatophyta</taxon>
        <taxon>Magnoliopsida</taxon>
        <taxon>Liliopsida</taxon>
        <taxon>Poales</taxon>
        <taxon>Poaceae</taxon>
        <taxon>BOP clade</taxon>
        <taxon>Pooideae</taxon>
        <taxon>Triticodae</taxon>
        <taxon>Triticeae</taxon>
        <taxon>Triticinae</taxon>
        <taxon>Triticum</taxon>
    </lineage>
</organism>
<sequence length="33" mass="3622">MTLPHQWICVLTPQGRRGGGDGSCRRVPPGDHH</sequence>
<keyword evidence="3" id="KW-1185">Reference proteome</keyword>
<reference evidence="3" key="1">
    <citation type="journal article" date="2013" name="Nature">
        <title>Draft genome of the wheat A-genome progenitor Triticum urartu.</title>
        <authorList>
            <person name="Ling H.Q."/>
            <person name="Zhao S."/>
            <person name="Liu D."/>
            <person name="Wang J."/>
            <person name="Sun H."/>
            <person name="Zhang C."/>
            <person name="Fan H."/>
            <person name="Li D."/>
            <person name="Dong L."/>
            <person name="Tao Y."/>
            <person name="Gao C."/>
            <person name="Wu H."/>
            <person name="Li Y."/>
            <person name="Cui Y."/>
            <person name="Guo X."/>
            <person name="Zheng S."/>
            <person name="Wang B."/>
            <person name="Yu K."/>
            <person name="Liang Q."/>
            <person name="Yang W."/>
            <person name="Lou X."/>
            <person name="Chen J."/>
            <person name="Feng M."/>
            <person name="Jian J."/>
            <person name="Zhang X."/>
            <person name="Luo G."/>
            <person name="Jiang Y."/>
            <person name="Liu J."/>
            <person name="Wang Z."/>
            <person name="Sha Y."/>
            <person name="Zhang B."/>
            <person name="Wu H."/>
            <person name="Tang D."/>
            <person name="Shen Q."/>
            <person name="Xue P."/>
            <person name="Zou S."/>
            <person name="Wang X."/>
            <person name="Liu X."/>
            <person name="Wang F."/>
            <person name="Yang Y."/>
            <person name="An X."/>
            <person name="Dong Z."/>
            <person name="Zhang K."/>
            <person name="Zhang X."/>
            <person name="Luo M.C."/>
            <person name="Dvorak J."/>
            <person name="Tong Y."/>
            <person name="Wang J."/>
            <person name="Yang H."/>
            <person name="Li Z."/>
            <person name="Wang D."/>
            <person name="Zhang A."/>
            <person name="Wang J."/>
        </authorList>
    </citation>
    <scope>NUCLEOTIDE SEQUENCE</scope>
    <source>
        <strain evidence="3">cv. G1812</strain>
    </source>
</reference>
<dbReference type="AlphaFoldDB" id="A0A8R7V3N8"/>
<name>A0A8R7V3N8_TRIUA</name>
<protein>
    <submittedName>
        <fullName evidence="2">Uncharacterized protein</fullName>
    </submittedName>
</protein>
<evidence type="ECO:0000256" key="1">
    <source>
        <dbReference type="SAM" id="MobiDB-lite"/>
    </source>
</evidence>
<accession>A0A8R7V3N8</accession>